<dbReference type="GO" id="GO:0008233">
    <property type="term" value="F:peptidase activity"/>
    <property type="evidence" value="ECO:0007669"/>
    <property type="project" value="UniProtKB-KW"/>
</dbReference>
<dbReference type="STRING" id="180332.GCA_000797495_01952"/>
<name>A0A4U8Q2S6_9FIRM</name>
<evidence type="ECO:0000256" key="3">
    <source>
        <dbReference type="ARBA" id="ARBA00022692"/>
    </source>
</evidence>
<dbReference type="InterPro" id="IPR010201">
    <property type="entry name" value="HflK"/>
</dbReference>
<dbReference type="CDD" id="cd03404">
    <property type="entry name" value="SPFH_HflK"/>
    <property type="match status" value="1"/>
</dbReference>
<evidence type="ECO:0000256" key="6">
    <source>
        <dbReference type="RuleBase" id="RU364113"/>
    </source>
</evidence>
<keyword evidence="10" id="KW-1185">Reference proteome</keyword>
<keyword evidence="9" id="KW-0645">Protease</keyword>
<keyword evidence="5 6" id="KW-0472">Membrane</keyword>
<evidence type="ECO:0000259" key="8">
    <source>
        <dbReference type="SMART" id="SM00244"/>
    </source>
</evidence>
<dbReference type="SMART" id="SM00244">
    <property type="entry name" value="PHB"/>
    <property type="match status" value="1"/>
</dbReference>
<dbReference type="PANTHER" id="PTHR43327:SF2">
    <property type="entry name" value="MODULATOR OF FTSH PROTEASE HFLK"/>
    <property type="match status" value="1"/>
</dbReference>
<keyword evidence="9" id="KW-0378">Hydrolase</keyword>
<evidence type="ECO:0000256" key="5">
    <source>
        <dbReference type="ARBA" id="ARBA00023136"/>
    </source>
</evidence>
<comment type="similarity">
    <text evidence="2 6">Belongs to the band 7/mec-2 family. HflK subfamily.</text>
</comment>
<dbReference type="Pfam" id="PF01145">
    <property type="entry name" value="Band_7"/>
    <property type="match status" value="1"/>
</dbReference>
<gene>
    <name evidence="9" type="primary">hflK_2</name>
    <name evidence="9" type="ORF">DSM106044_04039</name>
</gene>
<accession>A0A4U8Q2S6</accession>
<dbReference type="InterPro" id="IPR050710">
    <property type="entry name" value="Band7/mec-2_domain"/>
</dbReference>
<evidence type="ECO:0000256" key="2">
    <source>
        <dbReference type="ARBA" id="ARBA00006971"/>
    </source>
</evidence>
<comment type="subunit">
    <text evidence="6">HflC and HflK may interact to form a multimeric complex.</text>
</comment>
<comment type="subcellular location">
    <subcellularLocation>
        <location evidence="1 6">Membrane</location>
    </subcellularLocation>
</comment>
<dbReference type="SUPFAM" id="SSF117892">
    <property type="entry name" value="Band 7/SPFH domain"/>
    <property type="match status" value="1"/>
</dbReference>
<reference evidence="9 10" key="1">
    <citation type="journal article" date="2019" name="Anaerobe">
        <title>Detection of Robinsoniella peoriensis in multiple bone samples of a trauma patient.</title>
        <authorList>
            <person name="Schrottner P."/>
            <person name="Hartwich K."/>
            <person name="Bunk B."/>
            <person name="Schober I."/>
            <person name="Helbig S."/>
            <person name="Rudolph W.W."/>
            <person name="Gunzer F."/>
        </authorList>
    </citation>
    <scope>NUCLEOTIDE SEQUENCE [LARGE SCALE GENOMIC DNA]</scope>
    <source>
        <strain evidence="9 10">DSM 106044</strain>
    </source>
</reference>
<dbReference type="GO" id="GO:0016020">
    <property type="term" value="C:membrane"/>
    <property type="evidence" value="ECO:0007669"/>
    <property type="project" value="UniProtKB-SubCell"/>
</dbReference>
<dbReference type="AlphaFoldDB" id="A0A4U8Q2S6"/>
<proteinExistence type="inferred from homology"/>
<feature type="compositionally biased region" description="Low complexity" evidence="7">
    <location>
        <begin position="351"/>
        <end position="372"/>
    </location>
</feature>
<dbReference type="Proteomes" id="UP000306509">
    <property type="component" value="Unassembled WGS sequence"/>
</dbReference>
<dbReference type="EMBL" id="QGQD01000077">
    <property type="protein sequence ID" value="TLC99059.1"/>
    <property type="molecule type" value="Genomic_DNA"/>
</dbReference>
<sequence length="372" mass="41441">MWNPNMNNNIFNESKKNFQKNVKKTAKGVKKVVIIVAAGVAAVFIVSGSFYQIQEQEQAVLTTLGKPKAVTETGLHFKIPGIQQVKKVNTTIQGFPIGYTIENNQTVDTEGIMITSDYNFINVDFFVEYRIAEPVQYLYASQRPEDILKSISQSCIRTVIGSYKVDDVLTTGKSEIQAKIKEMIITKIEEQNLGLQLVNITIQDSAPPTQEVMQAFKAVETAKQGKETAINNANKYRNEKTPEADAKVDQIIKDAQAQKQTRINEATAQTSRFKAMYEEYQKNPVVTKQRMFYETMESVLPGLKIVIDSGNGVQKVLPLAPFTENDTSAANGQKPEKDDTQESDAPKENKTNNAENPTAETTNPETPQTDAQ</sequence>
<evidence type="ECO:0000313" key="10">
    <source>
        <dbReference type="Proteomes" id="UP000306509"/>
    </source>
</evidence>
<comment type="function">
    <text evidence="6">HflC and HflK could encode or regulate a protease.</text>
</comment>
<feature type="region of interest" description="Disordered" evidence="7">
    <location>
        <begin position="324"/>
        <end position="372"/>
    </location>
</feature>
<feature type="compositionally biased region" description="Basic and acidic residues" evidence="7">
    <location>
        <begin position="334"/>
        <end position="350"/>
    </location>
</feature>
<protein>
    <recommendedName>
        <fullName evidence="6">Protein HflK</fullName>
    </recommendedName>
</protein>
<dbReference type="GO" id="GO:0006508">
    <property type="term" value="P:proteolysis"/>
    <property type="evidence" value="ECO:0007669"/>
    <property type="project" value="UniProtKB-KW"/>
</dbReference>
<evidence type="ECO:0000256" key="1">
    <source>
        <dbReference type="ARBA" id="ARBA00004370"/>
    </source>
</evidence>
<dbReference type="NCBIfam" id="TIGR01933">
    <property type="entry name" value="hflK"/>
    <property type="match status" value="1"/>
</dbReference>
<dbReference type="PANTHER" id="PTHR43327">
    <property type="entry name" value="STOMATIN-LIKE PROTEIN 2, MITOCHONDRIAL"/>
    <property type="match status" value="1"/>
</dbReference>
<evidence type="ECO:0000313" key="9">
    <source>
        <dbReference type="EMBL" id="TLC99059.1"/>
    </source>
</evidence>
<keyword evidence="4 6" id="KW-1133">Transmembrane helix</keyword>
<dbReference type="InterPro" id="IPR001107">
    <property type="entry name" value="Band_7"/>
</dbReference>
<feature type="domain" description="Band 7" evidence="8">
    <location>
        <begin position="48"/>
        <end position="220"/>
    </location>
</feature>
<organism evidence="9 10">
    <name type="scientific">Robinsoniella peoriensis</name>
    <dbReference type="NCBI Taxonomy" id="180332"/>
    <lineage>
        <taxon>Bacteria</taxon>
        <taxon>Bacillati</taxon>
        <taxon>Bacillota</taxon>
        <taxon>Clostridia</taxon>
        <taxon>Lachnospirales</taxon>
        <taxon>Lachnospiraceae</taxon>
        <taxon>Robinsoniella</taxon>
    </lineage>
</organism>
<feature type="transmembrane region" description="Helical" evidence="6">
    <location>
        <begin position="32"/>
        <end position="51"/>
    </location>
</feature>
<dbReference type="Gene3D" id="3.30.479.30">
    <property type="entry name" value="Band 7 domain"/>
    <property type="match status" value="1"/>
</dbReference>
<dbReference type="InterPro" id="IPR036013">
    <property type="entry name" value="Band_7/SPFH_dom_sf"/>
</dbReference>
<dbReference type="RefSeq" id="WP_243133073.1">
    <property type="nucleotide sequence ID" value="NZ_JBHTNY010000005.1"/>
</dbReference>
<keyword evidence="3 6" id="KW-0812">Transmembrane</keyword>
<evidence type="ECO:0000256" key="4">
    <source>
        <dbReference type="ARBA" id="ARBA00022989"/>
    </source>
</evidence>
<evidence type="ECO:0000256" key="7">
    <source>
        <dbReference type="SAM" id="MobiDB-lite"/>
    </source>
</evidence>
<comment type="caution">
    <text evidence="9">The sequence shown here is derived from an EMBL/GenBank/DDBJ whole genome shotgun (WGS) entry which is preliminary data.</text>
</comment>